<organism evidence="1 2">
    <name type="scientific">Synaphobranchus kaupii</name>
    <name type="common">Kaup's arrowtooth eel</name>
    <dbReference type="NCBI Taxonomy" id="118154"/>
    <lineage>
        <taxon>Eukaryota</taxon>
        <taxon>Metazoa</taxon>
        <taxon>Chordata</taxon>
        <taxon>Craniata</taxon>
        <taxon>Vertebrata</taxon>
        <taxon>Euteleostomi</taxon>
        <taxon>Actinopterygii</taxon>
        <taxon>Neopterygii</taxon>
        <taxon>Teleostei</taxon>
        <taxon>Anguilliformes</taxon>
        <taxon>Synaphobranchidae</taxon>
        <taxon>Synaphobranchus</taxon>
    </lineage>
</organism>
<accession>A0A9Q1EXE3</accession>
<dbReference type="Proteomes" id="UP001152622">
    <property type="component" value="Chromosome 11"/>
</dbReference>
<dbReference type="AlphaFoldDB" id="A0A9Q1EXE3"/>
<name>A0A9Q1EXE3_SYNKA</name>
<proteinExistence type="predicted"/>
<dbReference type="OrthoDB" id="4733042at2759"/>
<dbReference type="EMBL" id="JAINUF010000011">
    <property type="protein sequence ID" value="KAJ8346835.1"/>
    <property type="molecule type" value="Genomic_DNA"/>
</dbReference>
<evidence type="ECO:0000313" key="2">
    <source>
        <dbReference type="Proteomes" id="UP001152622"/>
    </source>
</evidence>
<evidence type="ECO:0000313" key="1">
    <source>
        <dbReference type="EMBL" id="KAJ8346835.1"/>
    </source>
</evidence>
<gene>
    <name evidence="1" type="ORF">SKAU_G00282360</name>
</gene>
<protein>
    <submittedName>
        <fullName evidence="1">Uncharacterized protein</fullName>
    </submittedName>
</protein>
<keyword evidence="2" id="KW-1185">Reference proteome</keyword>
<reference evidence="1" key="1">
    <citation type="journal article" date="2023" name="Science">
        <title>Genome structures resolve the early diversification of teleost fishes.</title>
        <authorList>
            <person name="Parey E."/>
            <person name="Louis A."/>
            <person name="Montfort J."/>
            <person name="Bouchez O."/>
            <person name="Roques C."/>
            <person name="Iampietro C."/>
            <person name="Lluch J."/>
            <person name="Castinel A."/>
            <person name="Donnadieu C."/>
            <person name="Desvignes T."/>
            <person name="Floi Bucao C."/>
            <person name="Jouanno E."/>
            <person name="Wen M."/>
            <person name="Mejri S."/>
            <person name="Dirks R."/>
            <person name="Jansen H."/>
            <person name="Henkel C."/>
            <person name="Chen W.J."/>
            <person name="Zahm M."/>
            <person name="Cabau C."/>
            <person name="Klopp C."/>
            <person name="Thompson A.W."/>
            <person name="Robinson-Rechavi M."/>
            <person name="Braasch I."/>
            <person name="Lecointre G."/>
            <person name="Bobe J."/>
            <person name="Postlethwait J.H."/>
            <person name="Berthelot C."/>
            <person name="Roest Crollius H."/>
            <person name="Guiguen Y."/>
        </authorList>
    </citation>
    <scope>NUCLEOTIDE SEQUENCE</scope>
    <source>
        <strain evidence="1">WJC10195</strain>
    </source>
</reference>
<sequence>MSVRQAVRLDKVPRSTLGDRVNGRVTHGAVSGPGQLLSKSDELSLVRYCQYMASHGHPLTKGQCSVFGTSISRRHHPSITSKAPGRRCWRNRQNHLHRLHDHPRSRIRISCHPPPPAQYLHPL</sequence>
<comment type="caution">
    <text evidence="1">The sequence shown here is derived from an EMBL/GenBank/DDBJ whole genome shotgun (WGS) entry which is preliminary data.</text>
</comment>